<name>A0ABT0BTB0_9SPHN</name>
<accession>A0ABT0BTB0</accession>
<dbReference type="InterPro" id="IPR002577">
    <property type="entry name" value="HTH_HxlR"/>
</dbReference>
<dbReference type="RefSeq" id="WP_243922670.1">
    <property type="nucleotide sequence ID" value="NZ_JALHLG010000027.1"/>
</dbReference>
<evidence type="ECO:0000256" key="2">
    <source>
        <dbReference type="ARBA" id="ARBA00023125"/>
    </source>
</evidence>
<keyword evidence="3" id="KW-0804">Transcription</keyword>
<reference evidence="5 6" key="1">
    <citation type="submission" date="2022-04" db="EMBL/GenBank/DDBJ databases">
        <title>Identification of a novel bacterium isolated from mangrove sediments.</title>
        <authorList>
            <person name="Pan X."/>
        </authorList>
    </citation>
    <scope>NUCLEOTIDE SEQUENCE [LARGE SCALE GENOMIC DNA]</scope>
    <source>
        <strain evidence="5 6">B2638</strain>
    </source>
</reference>
<dbReference type="InterPro" id="IPR036527">
    <property type="entry name" value="SCP2_sterol-bd_dom_sf"/>
</dbReference>
<keyword evidence="1" id="KW-0805">Transcription regulation</keyword>
<proteinExistence type="predicted"/>
<protein>
    <submittedName>
        <fullName evidence="5">Winged helix-turn-helix transcriptional regulator</fullName>
    </submittedName>
</protein>
<dbReference type="SUPFAM" id="SSF55718">
    <property type="entry name" value="SCP-like"/>
    <property type="match status" value="1"/>
</dbReference>
<evidence type="ECO:0000256" key="1">
    <source>
        <dbReference type="ARBA" id="ARBA00023015"/>
    </source>
</evidence>
<dbReference type="InterPro" id="IPR036388">
    <property type="entry name" value="WH-like_DNA-bd_sf"/>
</dbReference>
<dbReference type="Proteomes" id="UP001202281">
    <property type="component" value="Unassembled WGS sequence"/>
</dbReference>
<feature type="domain" description="HTH hxlR-type" evidence="4">
    <location>
        <begin position="22"/>
        <end position="120"/>
    </location>
</feature>
<dbReference type="Pfam" id="PF02036">
    <property type="entry name" value="SCP2"/>
    <property type="match status" value="1"/>
</dbReference>
<dbReference type="EMBL" id="JALHLG010000027">
    <property type="protein sequence ID" value="MCJ2188220.1"/>
    <property type="molecule type" value="Genomic_DNA"/>
</dbReference>
<dbReference type="SUPFAM" id="SSF46785">
    <property type="entry name" value="Winged helix' DNA-binding domain"/>
    <property type="match status" value="1"/>
</dbReference>
<dbReference type="PANTHER" id="PTHR33204">
    <property type="entry name" value="TRANSCRIPTIONAL REGULATOR, MARR FAMILY"/>
    <property type="match status" value="1"/>
</dbReference>
<keyword evidence="2" id="KW-0238">DNA-binding</keyword>
<dbReference type="InterPro" id="IPR003033">
    <property type="entry name" value="SCP2_sterol-bd_dom"/>
</dbReference>
<sequence length="232" mass="25633">MKLKKETKTGEFLHGKWYGDACAAAFGMELIGERWTLLVIRELMLGGRRFSDIRASLPVLSAKTLTERLETLRSLGIVERAQLPPPVSAQVYQLTEWGRGLEPVLQALVRWSLRSPLYDPSLPLTPVSLMLSMRTLIDRAKIGDLELWVAFDVGDQHFAGRVRHDGLSVHPAGDGMMSPDIRFSAESASDFLPVFYGKKSAGEAGNRLKVTGDPALVQRFIDLFALPLKAGS</sequence>
<dbReference type="PANTHER" id="PTHR33204:SF18">
    <property type="entry name" value="TRANSCRIPTIONAL REGULATORY PROTEIN"/>
    <property type="match status" value="1"/>
</dbReference>
<dbReference type="Gene3D" id="1.10.10.10">
    <property type="entry name" value="Winged helix-like DNA-binding domain superfamily/Winged helix DNA-binding domain"/>
    <property type="match status" value="1"/>
</dbReference>
<evidence type="ECO:0000259" key="4">
    <source>
        <dbReference type="PROSITE" id="PS51118"/>
    </source>
</evidence>
<dbReference type="Pfam" id="PF01638">
    <property type="entry name" value="HxlR"/>
    <property type="match status" value="1"/>
</dbReference>
<dbReference type="InterPro" id="IPR036390">
    <property type="entry name" value="WH_DNA-bd_sf"/>
</dbReference>
<evidence type="ECO:0000313" key="6">
    <source>
        <dbReference type="Proteomes" id="UP001202281"/>
    </source>
</evidence>
<comment type="caution">
    <text evidence="5">The sequence shown here is derived from an EMBL/GenBank/DDBJ whole genome shotgun (WGS) entry which is preliminary data.</text>
</comment>
<gene>
    <name evidence="5" type="ORF">MTR66_15510</name>
</gene>
<evidence type="ECO:0000256" key="3">
    <source>
        <dbReference type="ARBA" id="ARBA00023163"/>
    </source>
</evidence>
<dbReference type="PROSITE" id="PS51118">
    <property type="entry name" value="HTH_HXLR"/>
    <property type="match status" value="1"/>
</dbReference>
<organism evidence="5 6">
    <name type="scientific">Novosphingobium beihaiensis</name>
    <dbReference type="NCBI Taxonomy" id="2930389"/>
    <lineage>
        <taxon>Bacteria</taxon>
        <taxon>Pseudomonadati</taxon>
        <taxon>Pseudomonadota</taxon>
        <taxon>Alphaproteobacteria</taxon>
        <taxon>Sphingomonadales</taxon>
        <taxon>Sphingomonadaceae</taxon>
        <taxon>Novosphingobium</taxon>
    </lineage>
</organism>
<evidence type="ECO:0000313" key="5">
    <source>
        <dbReference type="EMBL" id="MCJ2188220.1"/>
    </source>
</evidence>
<keyword evidence="6" id="KW-1185">Reference proteome</keyword>